<accession>A0A420E704</accession>
<name>A0A420E704_9ALTE</name>
<dbReference type="AlphaFoldDB" id="A0A420E704"/>
<dbReference type="PROSITE" id="PS51186">
    <property type="entry name" value="GNAT"/>
    <property type="match status" value="1"/>
</dbReference>
<proteinExistence type="predicted"/>
<dbReference type="EMBL" id="RAQO01000009">
    <property type="protein sequence ID" value="RKF14286.1"/>
    <property type="molecule type" value="Genomic_DNA"/>
</dbReference>
<dbReference type="InterPro" id="IPR000182">
    <property type="entry name" value="GNAT_dom"/>
</dbReference>
<dbReference type="Proteomes" id="UP000286482">
    <property type="component" value="Unassembled WGS sequence"/>
</dbReference>
<protein>
    <submittedName>
        <fullName evidence="2">N-acetyltransferase</fullName>
    </submittedName>
</protein>
<comment type="caution">
    <text evidence="2">The sequence shown here is derived from an EMBL/GenBank/DDBJ whole genome shotgun (WGS) entry which is preliminary data.</text>
</comment>
<feature type="domain" description="N-acetyltransferase" evidence="1">
    <location>
        <begin position="1"/>
        <end position="146"/>
    </location>
</feature>
<dbReference type="Gene3D" id="3.40.630.30">
    <property type="match status" value="1"/>
</dbReference>
<evidence type="ECO:0000259" key="1">
    <source>
        <dbReference type="PROSITE" id="PS51186"/>
    </source>
</evidence>
<sequence length="172" mass="18854">MEIKESKVSQIELIGQLHRQCFAADEAQEVANLAMSLMKSSDEVLSLVALEEGELIGHVVFSPVKIKEHDQLPTYILAPLAVIGSQQNKGVGTALVEHGLNLLKVREVVAVFVLGDPNYYGRLGFYASQDIHPPYLISYPEAWQVKALSDGALSGLCGIAQCVDELMNPDYW</sequence>
<dbReference type="RefSeq" id="WP_120356097.1">
    <property type="nucleotide sequence ID" value="NZ_RAQO01000009.1"/>
</dbReference>
<keyword evidence="2" id="KW-0808">Transferase</keyword>
<reference evidence="2 3" key="1">
    <citation type="submission" date="2018-09" db="EMBL/GenBank/DDBJ databases">
        <authorList>
            <person name="Wang Z."/>
        </authorList>
    </citation>
    <scope>NUCLEOTIDE SEQUENCE [LARGE SCALE GENOMIC DNA]</scope>
    <source>
        <strain evidence="2 3">ALS 81</strain>
    </source>
</reference>
<dbReference type="GO" id="GO:0016747">
    <property type="term" value="F:acyltransferase activity, transferring groups other than amino-acyl groups"/>
    <property type="evidence" value="ECO:0007669"/>
    <property type="project" value="InterPro"/>
</dbReference>
<dbReference type="Pfam" id="PF00583">
    <property type="entry name" value="Acetyltransf_1"/>
    <property type="match status" value="1"/>
</dbReference>
<dbReference type="SUPFAM" id="SSF55729">
    <property type="entry name" value="Acyl-CoA N-acyltransferases (Nat)"/>
    <property type="match status" value="1"/>
</dbReference>
<organism evidence="2 3">
    <name type="scientific">Alginatibacterium sediminis</name>
    <dbReference type="NCBI Taxonomy" id="2164068"/>
    <lineage>
        <taxon>Bacteria</taxon>
        <taxon>Pseudomonadati</taxon>
        <taxon>Pseudomonadota</taxon>
        <taxon>Gammaproteobacteria</taxon>
        <taxon>Alteromonadales</taxon>
        <taxon>Alteromonadaceae</taxon>
        <taxon>Alginatibacterium</taxon>
    </lineage>
</organism>
<dbReference type="InterPro" id="IPR016181">
    <property type="entry name" value="Acyl_CoA_acyltransferase"/>
</dbReference>
<evidence type="ECO:0000313" key="2">
    <source>
        <dbReference type="EMBL" id="RKF14286.1"/>
    </source>
</evidence>
<dbReference type="CDD" id="cd04301">
    <property type="entry name" value="NAT_SF"/>
    <property type="match status" value="1"/>
</dbReference>
<evidence type="ECO:0000313" key="3">
    <source>
        <dbReference type="Proteomes" id="UP000286482"/>
    </source>
</evidence>
<keyword evidence="3" id="KW-1185">Reference proteome</keyword>
<dbReference type="OrthoDB" id="9797178at2"/>
<gene>
    <name evidence="2" type="ORF">DBZ36_16615</name>
</gene>